<feature type="compositionally biased region" description="Low complexity" evidence="8">
    <location>
        <begin position="333"/>
        <end position="345"/>
    </location>
</feature>
<feature type="compositionally biased region" description="Polar residues" evidence="8">
    <location>
        <begin position="243"/>
        <end position="256"/>
    </location>
</feature>
<feature type="transmembrane region" description="Helical" evidence="9">
    <location>
        <begin position="615"/>
        <end position="638"/>
    </location>
</feature>
<dbReference type="PRINTS" id="PR00171">
    <property type="entry name" value="SUGRTRNSPORT"/>
</dbReference>
<feature type="compositionally biased region" description="Basic and acidic residues" evidence="8">
    <location>
        <begin position="363"/>
        <end position="387"/>
    </location>
</feature>
<dbReference type="PANTHER" id="PTHR48022:SF75">
    <property type="entry name" value="GALACTOSE TRANSPORTER-RELATED"/>
    <property type="match status" value="1"/>
</dbReference>
<evidence type="ECO:0000256" key="6">
    <source>
        <dbReference type="ARBA" id="ARBA00022989"/>
    </source>
</evidence>
<organism evidence="11 12">
    <name type="scientific">Cladobotryum mycophilum</name>
    <dbReference type="NCBI Taxonomy" id="491253"/>
    <lineage>
        <taxon>Eukaryota</taxon>
        <taxon>Fungi</taxon>
        <taxon>Dikarya</taxon>
        <taxon>Ascomycota</taxon>
        <taxon>Pezizomycotina</taxon>
        <taxon>Sordariomycetes</taxon>
        <taxon>Hypocreomycetidae</taxon>
        <taxon>Hypocreales</taxon>
        <taxon>Hypocreaceae</taxon>
        <taxon>Cladobotryum</taxon>
    </lineage>
</organism>
<feature type="domain" description="Major facilitator superfamily (MFS) profile" evidence="10">
    <location>
        <begin position="571"/>
        <end position="1008"/>
    </location>
</feature>
<name>A0ABR0S8N0_9HYPO</name>
<feature type="transmembrane region" description="Helical" evidence="9">
    <location>
        <begin position="409"/>
        <end position="431"/>
    </location>
</feature>
<feature type="region of interest" description="Disordered" evidence="8">
    <location>
        <begin position="322"/>
        <end position="403"/>
    </location>
</feature>
<reference evidence="11 12" key="1">
    <citation type="submission" date="2024-01" db="EMBL/GenBank/DDBJ databases">
        <title>Complete genome of Cladobotryum mycophilum ATHUM6906.</title>
        <authorList>
            <person name="Christinaki A.C."/>
            <person name="Myridakis A.I."/>
            <person name="Kouvelis V.N."/>
        </authorList>
    </citation>
    <scope>NUCLEOTIDE SEQUENCE [LARGE SCALE GENOMIC DNA]</scope>
    <source>
        <strain evidence="11 12">ATHUM6906</strain>
    </source>
</reference>
<dbReference type="InterPro" id="IPR050360">
    <property type="entry name" value="MFS_Sugar_Transporters"/>
</dbReference>
<comment type="caution">
    <text evidence="11">The sequence shown here is derived from an EMBL/GenBank/DDBJ whole genome shotgun (WGS) entry which is preliminary data.</text>
</comment>
<feature type="compositionally biased region" description="Basic residues" evidence="8">
    <location>
        <begin position="388"/>
        <end position="403"/>
    </location>
</feature>
<feature type="transmembrane region" description="Helical" evidence="9">
    <location>
        <begin position="956"/>
        <end position="976"/>
    </location>
</feature>
<feature type="region of interest" description="Disordered" evidence="8">
    <location>
        <begin position="181"/>
        <end position="263"/>
    </location>
</feature>
<gene>
    <name evidence="11" type="ORF">PT974_10021</name>
</gene>
<dbReference type="InterPro" id="IPR003663">
    <property type="entry name" value="Sugar/inositol_transpt"/>
</dbReference>
<keyword evidence="12" id="KW-1185">Reference proteome</keyword>
<protein>
    <submittedName>
        <fullName evidence="11">High-affinity glucose transporter ght5</fullName>
    </submittedName>
</protein>
<evidence type="ECO:0000256" key="3">
    <source>
        <dbReference type="ARBA" id="ARBA00022448"/>
    </source>
</evidence>
<feature type="transmembrane region" description="Helical" evidence="9">
    <location>
        <begin position="982"/>
        <end position="1003"/>
    </location>
</feature>
<dbReference type="PANTHER" id="PTHR48022">
    <property type="entry name" value="PLASTIDIC GLUCOSE TRANSPORTER 4"/>
    <property type="match status" value="1"/>
</dbReference>
<keyword evidence="4 11" id="KW-0762">Sugar transport</keyword>
<dbReference type="InterPro" id="IPR005828">
    <property type="entry name" value="MFS_sugar_transport-like"/>
</dbReference>
<feature type="transmembrane region" description="Helical" evidence="9">
    <location>
        <begin position="846"/>
        <end position="867"/>
    </location>
</feature>
<keyword evidence="6 9" id="KW-1133">Transmembrane helix</keyword>
<comment type="subcellular location">
    <subcellularLocation>
        <location evidence="1">Membrane</location>
        <topology evidence="1">Multi-pass membrane protein</topology>
    </subcellularLocation>
</comment>
<evidence type="ECO:0000256" key="7">
    <source>
        <dbReference type="ARBA" id="ARBA00023136"/>
    </source>
</evidence>
<evidence type="ECO:0000256" key="4">
    <source>
        <dbReference type="ARBA" id="ARBA00022597"/>
    </source>
</evidence>
<dbReference type="InterPro" id="IPR020846">
    <property type="entry name" value="MFS_dom"/>
</dbReference>
<evidence type="ECO:0000256" key="5">
    <source>
        <dbReference type="ARBA" id="ARBA00022692"/>
    </source>
</evidence>
<dbReference type="InterPro" id="IPR036259">
    <property type="entry name" value="MFS_trans_sf"/>
</dbReference>
<feature type="transmembrane region" description="Helical" evidence="9">
    <location>
        <begin position="813"/>
        <end position="834"/>
    </location>
</feature>
<feature type="transmembrane region" description="Helical" evidence="9">
    <location>
        <begin position="705"/>
        <end position="729"/>
    </location>
</feature>
<feature type="transmembrane region" description="Helical" evidence="9">
    <location>
        <begin position="876"/>
        <end position="894"/>
    </location>
</feature>
<evidence type="ECO:0000256" key="9">
    <source>
        <dbReference type="SAM" id="Phobius"/>
    </source>
</evidence>
<sequence length="1073" mass="119871">MVVFVRQAEELSNEQPARESPLDIRAGYIMYLTNTKINMPENQFLPPTEALGHPVVVLLTSTSEKKALIVTVTSLGGRSIMEKFPFSVEYRATLLPVFPSEPHPDTGERLELEYSSLHKSSYVRLAKVYVVPWSVLKPFGDPYEPTRFTTESLSMLVNSLPTRWRDEIGYFSPSTLAPSNCKVTANCPKEAPKETACSSMDGERGANEDSPGSNAASPPSHESRDQGLEHHAADDRGDDWGFINNSPPYLSQNESVESGRLEDDEDASFLQAIRESQDDGWLQIGSAAMDDSKSTTSSHDSTAIRTSRTSITVTSGRYAWLQVSNNDEDEGDVTSSDESTSTSNSSHRRSKTMDDQDAESYDEEKRIEGVGRVSDELNGDKKRGDKDKKRRRRKRRSGRRGGQHKVMRNVKICGIMFYLLLLVIFLLYSIYEVASTRARLLFTSPLKRITVIFPRMFSIYHFLEQIFGLYILLFYRIHSLYLEAVHDIRGTHPAIHPPPLSAVARPRTQSTPGPYNRHPLPSTLDRVMRLFTCLKHSIRSTLTAVKSCFTPPGQISFKANGTECGIETILLGLVTSLGGFLVGYEVGQIAPISQFGDWQRRFAFDETRQFGELQIGFIFGLPCLGSLLGSLASGYIAGWWGRRKCILVGVCVYTIGTAIQTTAVNEWVHFMMGRFVSGLGVGNFAFCVPMFQAESAPREVRGQIVSLFQLFLTLGLLSASIVGMCVRVLSQTPYSWRILIGAGSPVALLLDRARASLSRLRGMKHDPYCILVENDLHEMREVIDWEIKAGEASWLECFSPTADVPKTLYRTMLVMSLHFLQQWTGINYFIFFGPTIFESTGVRDSFITQIILCSVNFVMSIAGITVVKRYGRRRPLFIGAMWQAVWMVVFATSSNDAGNSPAGLEGTSLNNGPTTYIMLISAVMFITSYASTWGPLPWLITGETFPLRTRTKQGSLAITANSIGTFLVNFFVPFSAARGMSYRFSFILIFTNIIAASVVWFFLYESAGLSLENVDLMYSQDNVNPKTSPSWVPPGYITRTHRDERNFHRMSISGLPQDKQEATNTPEENVEQV</sequence>
<proteinExistence type="inferred from homology"/>
<evidence type="ECO:0000313" key="11">
    <source>
        <dbReference type="EMBL" id="KAK5988538.1"/>
    </source>
</evidence>
<evidence type="ECO:0000313" key="12">
    <source>
        <dbReference type="Proteomes" id="UP001338125"/>
    </source>
</evidence>
<feature type="transmembrane region" description="Helical" evidence="9">
    <location>
        <begin position="914"/>
        <end position="936"/>
    </location>
</feature>
<dbReference type="Gene3D" id="1.20.1250.20">
    <property type="entry name" value="MFS general substrate transporter like domains"/>
    <property type="match status" value="1"/>
</dbReference>
<accession>A0ABR0S8N0</accession>
<dbReference type="InterPro" id="IPR005829">
    <property type="entry name" value="Sugar_transporter_CS"/>
</dbReference>
<dbReference type="PROSITE" id="PS50850">
    <property type="entry name" value="MFS"/>
    <property type="match status" value="1"/>
</dbReference>
<dbReference type="SUPFAM" id="SSF103473">
    <property type="entry name" value="MFS general substrate transporter"/>
    <property type="match status" value="1"/>
</dbReference>
<feature type="transmembrane region" description="Helical" evidence="9">
    <location>
        <begin position="645"/>
        <end position="663"/>
    </location>
</feature>
<dbReference type="Pfam" id="PF00083">
    <property type="entry name" value="Sugar_tr"/>
    <property type="match status" value="1"/>
</dbReference>
<keyword evidence="7 9" id="KW-0472">Membrane</keyword>
<dbReference type="EMBL" id="JAVFKD010000015">
    <property type="protein sequence ID" value="KAK5988538.1"/>
    <property type="molecule type" value="Genomic_DNA"/>
</dbReference>
<dbReference type="Proteomes" id="UP001338125">
    <property type="component" value="Unassembled WGS sequence"/>
</dbReference>
<evidence type="ECO:0000256" key="8">
    <source>
        <dbReference type="SAM" id="MobiDB-lite"/>
    </source>
</evidence>
<evidence type="ECO:0000256" key="2">
    <source>
        <dbReference type="ARBA" id="ARBA00010992"/>
    </source>
</evidence>
<feature type="transmembrane region" description="Helical" evidence="9">
    <location>
        <begin position="564"/>
        <end position="584"/>
    </location>
</feature>
<keyword evidence="5 9" id="KW-0812">Transmembrane</keyword>
<feature type="transmembrane region" description="Helical" evidence="9">
    <location>
        <begin position="451"/>
        <end position="475"/>
    </location>
</feature>
<feature type="region of interest" description="Disordered" evidence="8">
    <location>
        <begin position="1051"/>
        <end position="1073"/>
    </location>
</feature>
<evidence type="ECO:0000256" key="1">
    <source>
        <dbReference type="ARBA" id="ARBA00004141"/>
    </source>
</evidence>
<feature type="compositionally biased region" description="Basic and acidic residues" evidence="8">
    <location>
        <begin position="221"/>
        <end position="239"/>
    </location>
</feature>
<evidence type="ECO:0000259" key="10">
    <source>
        <dbReference type="PROSITE" id="PS50850"/>
    </source>
</evidence>
<dbReference type="PROSITE" id="PS00217">
    <property type="entry name" value="SUGAR_TRANSPORT_2"/>
    <property type="match status" value="1"/>
</dbReference>
<keyword evidence="3" id="KW-0813">Transport</keyword>
<comment type="similarity">
    <text evidence="2">Belongs to the major facilitator superfamily. Sugar transporter (TC 2.A.1.1) family.</text>
</comment>